<feature type="compositionally biased region" description="Low complexity" evidence="1">
    <location>
        <begin position="484"/>
        <end position="500"/>
    </location>
</feature>
<feature type="transmembrane region" description="Helical" evidence="2">
    <location>
        <begin position="421"/>
        <end position="445"/>
    </location>
</feature>
<evidence type="ECO:0000313" key="4">
    <source>
        <dbReference type="EMBL" id="KAK7466239.1"/>
    </source>
</evidence>
<feature type="region of interest" description="Disordered" evidence="1">
    <location>
        <begin position="474"/>
        <end position="528"/>
    </location>
</feature>
<evidence type="ECO:0008006" key="6">
    <source>
        <dbReference type="Google" id="ProtNLM"/>
    </source>
</evidence>
<feature type="chain" id="PRO_5046695353" description="Glycoside hydrolase family 76 protein" evidence="3">
    <location>
        <begin position="18"/>
        <end position="568"/>
    </location>
</feature>
<evidence type="ECO:0000256" key="3">
    <source>
        <dbReference type="SAM" id="SignalP"/>
    </source>
</evidence>
<name>A0ABR1JTA2_9AGAR</name>
<dbReference type="InterPro" id="IPR053169">
    <property type="entry name" value="MUG_Protein"/>
</dbReference>
<keyword evidence="2" id="KW-0812">Transmembrane</keyword>
<keyword evidence="2" id="KW-1133">Transmembrane helix</keyword>
<feature type="compositionally biased region" description="Polar residues" evidence="1">
    <location>
        <begin position="501"/>
        <end position="526"/>
    </location>
</feature>
<keyword evidence="3" id="KW-0732">Signal</keyword>
<evidence type="ECO:0000256" key="2">
    <source>
        <dbReference type="SAM" id="Phobius"/>
    </source>
</evidence>
<sequence length="568" mass="62286">MLDLIASLLISLFLVQAQSFSPSPSWKNTAINKTHDEQISISGEALSQLVANYNPNVGNFNDDPSRTNFIPGVFFYEMARFDQLTSQNKYEDNFNVYFGIIQQNNPTFRFPMYNLPINYDLTMTNPSLQFRLQATLIYGYSSVYAYRAYQNDSYLKYAEDSWLSGSQYTLSQAQPEIPKNSGYQNQCNGLTMTGGTFNNNSTNDLYISAASTGAFFVLSSLLAEATSNETYLDAAKQSANFIHNHLTNANGLIMDGISADNCSQTAQLSPSNSGIMIEGLAILMSIAHDTSMQQWMEDIISKSVLQSPWNDPHGIVDENSHLNTITGLVAAFERANGSQPDPRNLISEYLAVQYNAVLSNAAINGSDLYGADWTQAQSKSSSTDQTSALSILINALALGQETSPTSPSQSDSADDGKKNHVGAIVGGVIGSLGLIALTLLFLLYFRSWRRHHSRSLRHPSAIFIPPPTLLPNLTQPPSWNDLESSNNTSSPVTTSQNPTSYFSVSEKQSQLTDLPNPNAETPSGPQVNIDHHNVLSRIEVPTDELVRILAQRLQETQHGDSPPAYNAS</sequence>
<keyword evidence="5" id="KW-1185">Reference proteome</keyword>
<keyword evidence="2" id="KW-0472">Membrane</keyword>
<dbReference type="PANTHER" id="PTHR47791">
    <property type="entry name" value="MEIOTICALLY UP-REGULATED GENE 191 PROTEIN"/>
    <property type="match status" value="1"/>
</dbReference>
<reference evidence="4 5" key="1">
    <citation type="submission" date="2024-01" db="EMBL/GenBank/DDBJ databases">
        <title>A draft genome for the cacao thread blight pathogen Marasmiellus scandens.</title>
        <authorList>
            <person name="Baruah I.K."/>
            <person name="Leung J."/>
            <person name="Bukari Y."/>
            <person name="Amoako-Attah I."/>
            <person name="Meinhardt L.W."/>
            <person name="Bailey B.A."/>
            <person name="Cohen S.P."/>
        </authorList>
    </citation>
    <scope>NUCLEOTIDE SEQUENCE [LARGE SCALE GENOMIC DNA]</scope>
    <source>
        <strain evidence="4 5">GH-19</strain>
    </source>
</reference>
<dbReference type="PANTHER" id="PTHR47791:SF3">
    <property type="entry name" value="MEIOTICALLY UP-REGULATED GENE 191 PROTEIN"/>
    <property type="match status" value="1"/>
</dbReference>
<evidence type="ECO:0000313" key="5">
    <source>
        <dbReference type="Proteomes" id="UP001498398"/>
    </source>
</evidence>
<feature type="signal peptide" evidence="3">
    <location>
        <begin position="1"/>
        <end position="17"/>
    </location>
</feature>
<gene>
    <name evidence="4" type="ORF">VKT23_004967</name>
</gene>
<dbReference type="Pfam" id="PF03663">
    <property type="entry name" value="Glyco_hydro_76"/>
    <property type="match status" value="1"/>
</dbReference>
<comment type="caution">
    <text evidence="4">The sequence shown here is derived from an EMBL/GenBank/DDBJ whole genome shotgun (WGS) entry which is preliminary data.</text>
</comment>
<accession>A0ABR1JTA2</accession>
<proteinExistence type="predicted"/>
<dbReference type="Proteomes" id="UP001498398">
    <property type="component" value="Unassembled WGS sequence"/>
</dbReference>
<protein>
    <recommendedName>
        <fullName evidence="6">Glycoside hydrolase family 76 protein</fullName>
    </recommendedName>
</protein>
<organism evidence="4 5">
    <name type="scientific">Marasmiellus scandens</name>
    <dbReference type="NCBI Taxonomy" id="2682957"/>
    <lineage>
        <taxon>Eukaryota</taxon>
        <taxon>Fungi</taxon>
        <taxon>Dikarya</taxon>
        <taxon>Basidiomycota</taxon>
        <taxon>Agaricomycotina</taxon>
        <taxon>Agaricomycetes</taxon>
        <taxon>Agaricomycetidae</taxon>
        <taxon>Agaricales</taxon>
        <taxon>Marasmiineae</taxon>
        <taxon>Omphalotaceae</taxon>
        <taxon>Marasmiellus</taxon>
    </lineage>
</organism>
<dbReference type="SUPFAM" id="SSF48208">
    <property type="entry name" value="Six-hairpin glycosidases"/>
    <property type="match status" value="1"/>
</dbReference>
<dbReference type="EMBL" id="JBANRG010000005">
    <property type="protein sequence ID" value="KAK7466239.1"/>
    <property type="molecule type" value="Genomic_DNA"/>
</dbReference>
<dbReference type="InterPro" id="IPR005198">
    <property type="entry name" value="Glyco_hydro_76"/>
</dbReference>
<dbReference type="Gene3D" id="1.50.10.20">
    <property type="match status" value="1"/>
</dbReference>
<dbReference type="InterPro" id="IPR008928">
    <property type="entry name" value="6-hairpin_glycosidase_sf"/>
</dbReference>
<evidence type="ECO:0000256" key="1">
    <source>
        <dbReference type="SAM" id="MobiDB-lite"/>
    </source>
</evidence>